<protein>
    <recommendedName>
        <fullName evidence="2">Lipoprotein</fullName>
    </recommendedName>
</protein>
<dbReference type="AlphaFoldDB" id="A0A6N2QZQ3"/>
<reference evidence="1" key="1">
    <citation type="submission" date="2019-11" db="EMBL/GenBank/DDBJ databases">
        <authorList>
            <person name="Feng L."/>
        </authorList>
    </citation>
    <scope>NUCLEOTIDE SEQUENCE</scope>
    <source>
        <strain evidence="1">BvulgatusLFYP11</strain>
    </source>
</reference>
<proteinExistence type="predicted"/>
<name>A0A6N2QZQ3_PHOVU</name>
<organism evidence="1">
    <name type="scientific">Phocaeicola vulgatus</name>
    <name type="common">Bacteroides vulgatus</name>
    <dbReference type="NCBI Taxonomy" id="821"/>
    <lineage>
        <taxon>Bacteria</taxon>
        <taxon>Pseudomonadati</taxon>
        <taxon>Bacteroidota</taxon>
        <taxon>Bacteroidia</taxon>
        <taxon>Bacteroidales</taxon>
        <taxon>Bacteroidaceae</taxon>
        <taxon>Phocaeicola</taxon>
    </lineage>
</organism>
<evidence type="ECO:0000313" key="1">
    <source>
        <dbReference type="EMBL" id="VYS73255.1"/>
    </source>
</evidence>
<dbReference type="PROSITE" id="PS51257">
    <property type="entry name" value="PROKAR_LIPOPROTEIN"/>
    <property type="match status" value="1"/>
</dbReference>
<evidence type="ECO:0008006" key="2">
    <source>
        <dbReference type="Google" id="ProtNLM"/>
    </source>
</evidence>
<sequence length="142" mass="16088">MKSYFKLFYWLMLGVLFSVNIGLTSCVDRDSEEPKEELTPQALYQTSWRGTGSCAAWAVQNIGVGIQFIDTQTGKVNWEGYDEIDITYAIEGKYVTFNSNALYLGGAPWVIKSYTKKHILLMQNEASPDKEKVATIELDRID</sequence>
<gene>
    <name evidence="1" type="ORF">BVLFYP11_00073</name>
</gene>
<dbReference type="RefSeq" id="WP_430438581.1">
    <property type="nucleotide sequence ID" value="NZ_JAHOMX010000015.1"/>
</dbReference>
<accession>A0A6N2QZQ3</accession>
<dbReference type="EMBL" id="CACRTA010000001">
    <property type="protein sequence ID" value="VYS73255.1"/>
    <property type="molecule type" value="Genomic_DNA"/>
</dbReference>